<sequence>MTSKSTSISPTARRIAGLLCLIGWLALVPSAHAQVVGTVTNLSGILAARNAQGVTRLLAVDSPVHQGDTLTTESRAYAQLKFADGAELTLQPQSMLVVTRYSYDAGKPQDDKVELGLAQGGFRSIAGALGQRSRDATVINTPAGVLKGSASMVVSLVPQ</sequence>
<feature type="signal peptide" evidence="1">
    <location>
        <begin position="1"/>
        <end position="33"/>
    </location>
</feature>
<dbReference type="Proteomes" id="UP000267418">
    <property type="component" value="Unassembled WGS sequence"/>
</dbReference>
<accession>A0A3S0GTH3</accession>
<feature type="chain" id="PRO_5018593775" description="FecR protein domain-containing protein" evidence="1">
    <location>
        <begin position="34"/>
        <end position="159"/>
    </location>
</feature>
<dbReference type="RefSeq" id="WP_126472370.1">
    <property type="nucleotide sequence ID" value="NZ_RXOE01000006.1"/>
</dbReference>
<dbReference type="EMBL" id="RXOE01000006">
    <property type="protein sequence ID" value="RTQ32397.1"/>
    <property type="molecule type" value="Genomic_DNA"/>
</dbReference>
<protein>
    <recommendedName>
        <fullName evidence="2">FecR protein domain-containing protein</fullName>
    </recommendedName>
</protein>
<dbReference type="OrthoDB" id="369729at2"/>
<reference evidence="3 4" key="1">
    <citation type="submission" date="2018-12" db="EMBL/GenBank/DDBJ databases">
        <title>The genome of Variovorax gossypii DSM 100435.</title>
        <authorList>
            <person name="Gao J."/>
            <person name="Sun J."/>
        </authorList>
    </citation>
    <scope>NUCLEOTIDE SEQUENCE [LARGE SCALE GENOMIC DNA]</scope>
    <source>
        <strain evidence="3 4">DSM 100435</strain>
    </source>
</reference>
<evidence type="ECO:0000313" key="4">
    <source>
        <dbReference type="Proteomes" id="UP000267418"/>
    </source>
</evidence>
<dbReference type="Pfam" id="PF04773">
    <property type="entry name" value="FecR"/>
    <property type="match status" value="1"/>
</dbReference>
<evidence type="ECO:0000313" key="3">
    <source>
        <dbReference type="EMBL" id="RTQ32397.1"/>
    </source>
</evidence>
<evidence type="ECO:0000259" key="2">
    <source>
        <dbReference type="Pfam" id="PF04773"/>
    </source>
</evidence>
<dbReference type="AlphaFoldDB" id="A0A3S0GTH3"/>
<keyword evidence="1" id="KW-0732">Signal</keyword>
<keyword evidence="4" id="KW-1185">Reference proteome</keyword>
<proteinExistence type="predicted"/>
<name>A0A3S0GTH3_9BURK</name>
<organism evidence="3 4">
    <name type="scientific">Variovorax gossypii</name>
    <dbReference type="NCBI Taxonomy" id="1679495"/>
    <lineage>
        <taxon>Bacteria</taxon>
        <taxon>Pseudomonadati</taxon>
        <taxon>Pseudomonadota</taxon>
        <taxon>Betaproteobacteria</taxon>
        <taxon>Burkholderiales</taxon>
        <taxon>Comamonadaceae</taxon>
        <taxon>Variovorax</taxon>
    </lineage>
</organism>
<gene>
    <name evidence="3" type="ORF">EJP69_20825</name>
</gene>
<feature type="domain" description="FecR protein" evidence="2">
    <location>
        <begin position="68"/>
        <end position="146"/>
    </location>
</feature>
<dbReference type="InterPro" id="IPR006860">
    <property type="entry name" value="FecR"/>
</dbReference>
<comment type="caution">
    <text evidence="3">The sequence shown here is derived from an EMBL/GenBank/DDBJ whole genome shotgun (WGS) entry which is preliminary data.</text>
</comment>
<evidence type="ECO:0000256" key="1">
    <source>
        <dbReference type="SAM" id="SignalP"/>
    </source>
</evidence>